<keyword evidence="2" id="KW-1185">Reference proteome</keyword>
<name>A0A3P7MJ41_CYLGO</name>
<reference evidence="1 2" key="1">
    <citation type="submission" date="2018-11" db="EMBL/GenBank/DDBJ databases">
        <authorList>
            <consortium name="Pathogen Informatics"/>
        </authorList>
    </citation>
    <scope>NUCLEOTIDE SEQUENCE [LARGE SCALE GENOMIC DNA]</scope>
</reference>
<evidence type="ECO:0000313" key="1">
    <source>
        <dbReference type="EMBL" id="VDN23407.1"/>
    </source>
</evidence>
<accession>A0A3P7MJ41</accession>
<organism evidence="1 2">
    <name type="scientific">Cylicostephanus goldi</name>
    <name type="common">Nematode worm</name>
    <dbReference type="NCBI Taxonomy" id="71465"/>
    <lineage>
        <taxon>Eukaryota</taxon>
        <taxon>Metazoa</taxon>
        <taxon>Ecdysozoa</taxon>
        <taxon>Nematoda</taxon>
        <taxon>Chromadorea</taxon>
        <taxon>Rhabditida</taxon>
        <taxon>Rhabditina</taxon>
        <taxon>Rhabditomorpha</taxon>
        <taxon>Strongyloidea</taxon>
        <taxon>Strongylidae</taxon>
        <taxon>Cylicostephanus</taxon>
    </lineage>
</organism>
<gene>
    <name evidence="1" type="ORF">CGOC_LOCUS9571</name>
</gene>
<dbReference type="AlphaFoldDB" id="A0A3P7MJ41"/>
<evidence type="ECO:0000313" key="2">
    <source>
        <dbReference type="Proteomes" id="UP000271889"/>
    </source>
</evidence>
<proteinExistence type="predicted"/>
<protein>
    <submittedName>
        <fullName evidence="1">Uncharacterized protein</fullName>
    </submittedName>
</protein>
<dbReference type="EMBL" id="UYRV01107436">
    <property type="protein sequence ID" value="VDN23407.1"/>
    <property type="molecule type" value="Genomic_DNA"/>
</dbReference>
<dbReference type="OrthoDB" id="10051381at2759"/>
<sequence length="104" mass="12249">MAVVLVDEGHDRRDIIIRKRCETLERIAETRSYDAIHVWDGDGHHLELWQRKPSTGALTNEKVSVMDFYAHHMMIKSTSINHVARCRQLFHQFIVNMYAKTENE</sequence>
<dbReference type="Proteomes" id="UP000271889">
    <property type="component" value="Unassembled WGS sequence"/>
</dbReference>